<evidence type="ECO:0000313" key="2">
    <source>
        <dbReference type="EMBL" id="KAK0508911.1"/>
    </source>
</evidence>
<accession>A0AA39QW27</accession>
<dbReference type="InterPro" id="IPR014752">
    <property type="entry name" value="Arrestin-like_C"/>
</dbReference>
<name>A0AA39QW27_9LECA</name>
<feature type="compositionally biased region" description="Polar residues" evidence="1">
    <location>
        <begin position="528"/>
        <end position="537"/>
    </location>
</feature>
<evidence type="ECO:0008006" key="4">
    <source>
        <dbReference type="Google" id="ProtNLM"/>
    </source>
</evidence>
<dbReference type="Proteomes" id="UP001166286">
    <property type="component" value="Unassembled WGS sequence"/>
</dbReference>
<keyword evidence="3" id="KW-1185">Reference proteome</keyword>
<evidence type="ECO:0000313" key="3">
    <source>
        <dbReference type="Proteomes" id="UP001166286"/>
    </source>
</evidence>
<feature type="region of interest" description="Disordered" evidence="1">
    <location>
        <begin position="528"/>
        <end position="581"/>
    </location>
</feature>
<comment type="caution">
    <text evidence="2">The sequence shown here is derived from an EMBL/GenBank/DDBJ whole genome shotgun (WGS) entry which is preliminary data.</text>
</comment>
<feature type="region of interest" description="Disordered" evidence="1">
    <location>
        <begin position="490"/>
        <end position="510"/>
    </location>
</feature>
<organism evidence="2 3">
    <name type="scientific">Cladonia borealis</name>
    <dbReference type="NCBI Taxonomy" id="184061"/>
    <lineage>
        <taxon>Eukaryota</taxon>
        <taxon>Fungi</taxon>
        <taxon>Dikarya</taxon>
        <taxon>Ascomycota</taxon>
        <taxon>Pezizomycotina</taxon>
        <taxon>Lecanoromycetes</taxon>
        <taxon>OSLEUM clade</taxon>
        <taxon>Lecanoromycetidae</taxon>
        <taxon>Lecanorales</taxon>
        <taxon>Lecanorineae</taxon>
        <taxon>Cladoniaceae</taxon>
        <taxon>Cladonia</taxon>
    </lineage>
</organism>
<reference evidence="2" key="1">
    <citation type="submission" date="2023-03" db="EMBL/GenBank/DDBJ databases">
        <title>Complete genome of Cladonia borealis.</title>
        <authorList>
            <person name="Park H."/>
        </authorList>
    </citation>
    <scope>NUCLEOTIDE SEQUENCE</scope>
    <source>
        <strain evidence="2">ANT050790</strain>
    </source>
</reference>
<dbReference type="InterPro" id="IPR039634">
    <property type="entry name" value="Bul1-like"/>
</dbReference>
<proteinExistence type="predicted"/>
<dbReference type="AlphaFoldDB" id="A0AA39QW27"/>
<dbReference type="Gene3D" id="2.60.40.640">
    <property type="match status" value="1"/>
</dbReference>
<evidence type="ECO:0000256" key="1">
    <source>
        <dbReference type="SAM" id="MobiDB-lite"/>
    </source>
</evidence>
<gene>
    <name evidence="2" type="ORF">JMJ35_008282</name>
</gene>
<protein>
    <recommendedName>
        <fullName evidence="4">Arrestin-like N-terminal domain-containing protein</fullName>
    </recommendedName>
</protein>
<sequence length="581" mass="63672">MFTDRRISMSGPLASRVLSLGQKPKPVIEITLNDEQKDAFCPTYTSLEPIQGEVTITTSSDMSFDDLYITFEGSIKTFVEIASSSPTKDKTKAFHTFLRLVQPMDGAAFPQPPVVEAGKTYKFPFNFNVPEQLLPQSCKHPKEANLPEDIHLKLPPSLGDPMVAAVGKSLMDDMSPDMGSVAYSVRCRMTAGRGTSGKIRVIAEASKKLRVIPAVPEEPPLDAKGGLNDDYRLRKEKTIKKGFLKSKLGQLVMQSAQPTSLRLPPVRSEREASVTTMATVNVRFDPADESYQPPRLNNLQAKLKVATYYASVPMRALPTNSNDFRFSSIQGLYVESLNLSSRCLSNQQWEKREASTCGRRDSGWSDLKTDIPEPSATYKGGSFYIASIMVPISLPKSNRVFVPTFHSCLLSRTYAIDLSLSIQPPSTTVTSPVLHLKVPVQISSEGNPNTLPAISAEEATAIASRQANAFFNPRSIAPPSPEYRERAQLQFLPSDPPPSPGGGYTHRQDLSHLNTRPAPEYTTRMNGAQQRFQSLSFENEDAALAPPPDYSYSSISNGGARIASSVASPQPRPNRIDAARG</sequence>
<dbReference type="PANTHER" id="PTHR31904:SF1">
    <property type="entry name" value="BYPASS OF STOP CODON PROTEIN 5-RELATED"/>
    <property type="match status" value="1"/>
</dbReference>
<dbReference type="EMBL" id="JAFEKC020000019">
    <property type="protein sequence ID" value="KAK0508911.1"/>
    <property type="molecule type" value="Genomic_DNA"/>
</dbReference>
<dbReference type="PANTHER" id="PTHR31904">
    <property type="entry name" value="BYPASS OF STOP CODON PROTEIN 5-RELATED"/>
    <property type="match status" value="1"/>
</dbReference>